<feature type="compositionally biased region" description="Polar residues" evidence="1">
    <location>
        <begin position="64"/>
        <end position="76"/>
    </location>
</feature>
<feature type="region of interest" description="Disordered" evidence="1">
    <location>
        <begin position="61"/>
        <end position="91"/>
    </location>
</feature>
<comment type="caution">
    <text evidence="2">The sequence shown here is derived from an EMBL/GenBank/DDBJ whole genome shotgun (WGS) entry which is preliminary data.</text>
</comment>
<organism evidence="2 3">
    <name type="scientific">Petrolisthes cinctipes</name>
    <name type="common">Flat porcelain crab</name>
    <dbReference type="NCBI Taxonomy" id="88211"/>
    <lineage>
        <taxon>Eukaryota</taxon>
        <taxon>Metazoa</taxon>
        <taxon>Ecdysozoa</taxon>
        <taxon>Arthropoda</taxon>
        <taxon>Crustacea</taxon>
        <taxon>Multicrustacea</taxon>
        <taxon>Malacostraca</taxon>
        <taxon>Eumalacostraca</taxon>
        <taxon>Eucarida</taxon>
        <taxon>Decapoda</taxon>
        <taxon>Pleocyemata</taxon>
        <taxon>Anomura</taxon>
        <taxon>Galatheoidea</taxon>
        <taxon>Porcellanidae</taxon>
        <taxon>Petrolisthes</taxon>
    </lineage>
</organism>
<proteinExistence type="predicted"/>
<name>A0AAE1KRQ1_PETCI</name>
<evidence type="ECO:0000313" key="2">
    <source>
        <dbReference type="EMBL" id="KAK3882294.1"/>
    </source>
</evidence>
<dbReference type="AlphaFoldDB" id="A0AAE1KRQ1"/>
<feature type="region of interest" description="Disordered" evidence="1">
    <location>
        <begin position="1"/>
        <end position="25"/>
    </location>
</feature>
<reference evidence="2" key="1">
    <citation type="submission" date="2023-10" db="EMBL/GenBank/DDBJ databases">
        <title>Genome assemblies of two species of porcelain crab, Petrolisthes cinctipes and Petrolisthes manimaculis (Anomura: Porcellanidae).</title>
        <authorList>
            <person name="Angst P."/>
        </authorList>
    </citation>
    <scope>NUCLEOTIDE SEQUENCE</scope>
    <source>
        <strain evidence="2">PB745_01</strain>
        <tissue evidence="2">Gill</tissue>
    </source>
</reference>
<dbReference type="EMBL" id="JAWQEG010001107">
    <property type="protein sequence ID" value="KAK3882294.1"/>
    <property type="molecule type" value="Genomic_DNA"/>
</dbReference>
<gene>
    <name evidence="2" type="ORF">Pcinc_013324</name>
</gene>
<evidence type="ECO:0000313" key="3">
    <source>
        <dbReference type="Proteomes" id="UP001286313"/>
    </source>
</evidence>
<protein>
    <submittedName>
        <fullName evidence="2">Uncharacterized protein</fullName>
    </submittedName>
</protein>
<accession>A0AAE1KRQ1</accession>
<feature type="compositionally biased region" description="Polar residues" evidence="1">
    <location>
        <begin position="1"/>
        <end position="12"/>
    </location>
</feature>
<evidence type="ECO:0000256" key="1">
    <source>
        <dbReference type="SAM" id="MobiDB-lite"/>
    </source>
</evidence>
<dbReference type="Proteomes" id="UP001286313">
    <property type="component" value="Unassembled WGS sequence"/>
</dbReference>
<sequence length="173" mass="19858">MHNTNTDQSSLHISVRTRKNRVQSQPPPVIQTYCVGAHRVARVRSEAAMSERIRFQKNMERKMSSTALESEPSATLSMKEEDNGEPNVQSKNYSEFTSATKGNEPFEIHSRWSLLYLKKKLFGQSNDSIHTEEAYQPDVTDRKGISNVFRYLREEFRKFLRVEGGEPSPTSDS</sequence>
<keyword evidence="3" id="KW-1185">Reference proteome</keyword>